<sequence>MTNLFLVDERVIVAAHDRMLASDPDLSQHLGIINASLDLLSRIPALHAERDANETALLRLGIRCFNSGASALRLLRCGYFQPAMTMARDLFEVQSLLLLFTREPGSLDAWLSLPDKERRNRFSPGAVRDRLDKLAGYTKKKRTQAYDLLCQQAAHANPGGFHLISPEGETRIGPFSDYGVLRSCSEELAQRLAFAAITFSCSIRTGQPDICRVKADFVTRLADWQAKYLPNRAQEEFPPPRQDEAEH</sequence>
<accession>A0A212AA61</accession>
<dbReference type="AlphaFoldDB" id="A0A212AA61"/>
<name>A0A212AA61_9RHOB</name>
<dbReference type="EMBL" id="NIPW01000024">
    <property type="protein sequence ID" value="OWJ77030.1"/>
    <property type="molecule type" value="Genomic_DNA"/>
</dbReference>
<proteinExistence type="predicted"/>
<organism evidence="1 2">
    <name type="scientific">Haematobacter genomosp. 1</name>
    <dbReference type="NCBI Taxonomy" id="366618"/>
    <lineage>
        <taxon>Bacteria</taxon>
        <taxon>Pseudomonadati</taxon>
        <taxon>Pseudomonadota</taxon>
        <taxon>Alphaproteobacteria</taxon>
        <taxon>Rhodobacterales</taxon>
        <taxon>Paracoccaceae</taxon>
        <taxon>Haematobacter</taxon>
    </lineage>
</organism>
<reference evidence="1 2" key="1">
    <citation type="submission" date="2016-12" db="EMBL/GenBank/DDBJ databases">
        <title>Comparison of Traditional DNA-DNA Hybridization with In Silico Genomic Analysis.</title>
        <authorList>
            <person name="Nicholson A.C."/>
            <person name="Humrighouse B.W."/>
            <person name="Graziano J."/>
            <person name="Lasker B."/>
            <person name="Whitney A.M."/>
            <person name="Mcquiston J.R."/>
        </authorList>
    </citation>
    <scope>NUCLEOTIDE SEQUENCE [LARGE SCALE GENOMIC DNA]</scope>
    <source>
        <strain evidence="1 2">H2240</strain>
    </source>
</reference>
<dbReference type="RefSeq" id="WP_088215822.1">
    <property type="nucleotide sequence ID" value="NZ_NIPW01000024.1"/>
</dbReference>
<dbReference type="Proteomes" id="UP000196878">
    <property type="component" value="Unassembled WGS sequence"/>
</dbReference>
<comment type="caution">
    <text evidence="1">The sequence shown here is derived from an EMBL/GenBank/DDBJ whole genome shotgun (WGS) entry which is preliminary data.</text>
</comment>
<evidence type="ECO:0000313" key="2">
    <source>
        <dbReference type="Proteomes" id="UP000196878"/>
    </source>
</evidence>
<protein>
    <submittedName>
        <fullName evidence="1">Uncharacterized protein</fullName>
    </submittedName>
</protein>
<gene>
    <name evidence="1" type="ORF">CDV49_12845</name>
</gene>
<dbReference type="OrthoDB" id="4764643at2"/>
<keyword evidence="2" id="KW-1185">Reference proteome</keyword>
<evidence type="ECO:0000313" key="1">
    <source>
        <dbReference type="EMBL" id="OWJ77030.1"/>
    </source>
</evidence>